<dbReference type="Proteomes" id="UP000592294">
    <property type="component" value="Unassembled WGS sequence"/>
</dbReference>
<sequence length="90" mass="10353">MNSTARKLLNDFETLPPAMQQEVTHFVEYLKHKLTFPPTTSPHQEQEPNGAKVAQLMAKIAERGTAFREIDDPAAWQREIRKDRPLPGRE</sequence>
<accession>A0A850RB87</accession>
<name>A0A850RB87_9GAMM</name>
<gene>
    <name evidence="1" type="ORF">HW932_12210</name>
</gene>
<reference evidence="1 2" key="1">
    <citation type="submission" date="2020-06" db="EMBL/GenBank/DDBJ databases">
        <title>Whole-genome sequence of Allochromatium humboldtianum DSM 21881, type strain.</title>
        <authorList>
            <person name="Kyndt J.A."/>
            <person name="Meyer T.E."/>
        </authorList>
    </citation>
    <scope>NUCLEOTIDE SEQUENCE [LARGE SCALE GENOMIC DNA]</scope>
    <source>
        <strain evidence="1 2">DSM 21881</strain>
    </source>
</reference>
<dbReference type="EMBL" id="JABZEO010000007">
    <property type="protein sequence ID" value="NVZ10025.1"/>
    <property type="molecule type" value="Genomic_DNA"/>
</dbReference>
<evidence type="ECO:0000313" key="1">
    <source>
        <dbReference type="EMBL" id="NVZ10025.1"/>
    </source>
</evidence>
<dbReference type="AlphaFoldDB" id="A0A850RB87"/>
<keyword evidence="2" id="KW-1185">Reference proteome</keyword>
<proteinExistence type="predicted"/>
<organism evidence="1 2">
    <name type="scientific">Allochromatium humboldtianum</name>
    <dbReference type="NCBI Taxonomy" id="504901"/>
    <lineage>
        <taxon>Bacteria</taxon>
        <taxon>Pseudomonadati</taxon>
        <taxon>Pseudomonadota</taxon>
        <taxon>Gammaproteobacteria</taxon>
        <taxon>Chromatiales</taxon>
        <taxon>Chromatiaceae</taxon>
        <taxon>Allochromatium</taxon>
    </lineage>
</organism>
<protein>
    <submittedName>
        <fullName evidence="1">DUF2281 domain-containing protein</fullName>
    </submittedName>
</protein>
<comment type="caution">
    <text evidence="1">The sequence shown here is derived from an EMBL/GenBank/DDBJ whole genome shotgun (WGS) entry which is preliminary data.</text>
</comment>
<evidence type="ECO:0000313" key="2">
    <source>
        <dbReference type="Proteomes" id="UP000592294"/>
    </source>
</evidence>